<accession>H6NIM7</accession>
<organism evidence="1 2">
    <name type="scientific">Paenibacillus mucilaginosus 3016</name>
    <dbReference type="NCBI Taxonomy" id="1116391"/>
    <lineage>
        <taxon>Bacteria</taxon>
        <taxon>Bacillati</taxon>
        <taxon>Bacillota</taxon>
        <taxon>Bacilli</taxon>
        <taxon>Bacillales</taxon>
        <taxon>Paenibacillaceae</taxon>
        <taxon>Paenibacillus</taxon>
    </lineage>
</organism>
<evidence type="ECO:0000313" key="1">
    <source>
        <dbReference type="EMBL" id="AFC33094.1"/>
    </source>
</evidence>
<proteinExistence type="predicted"/>
<name>H6NIM7_9BACL</name>
<dbReference type="Proteomes" id="UP000007523">
    <property type="component" value="Chromosome"/>
</dbReference>
<reference evidence="1 2" key="1">
    <citation type="journal article" date="2012" name="J. Bacteriol.">
        <title>Complete Genome Sequence of Paenibacillus mucilaginosus 3016, a Bacterium Functional as Microbial Fertilizer.</title>
        <authorList>
            <person name="Ma M."/>
            <person name="Wang Z."/>
            <person name="Li L."/>
            <person name="Jiang X."/>
            <person name="Guan D."/>
            <person name="Cao F."/>
            <person name="Chen H."/>
            <person name="Wang X."/>
            <person name="Shen D."/>
            <person name="Du B."/>
            <person name="Li J."/>
        </authorList>
    </citation>
    <scope>NUCLEOTIDE SEQUENCE [LARGE SCALE GENOMIC DNA]</scope>
    <source>
        <strain evidence="1 2">3016</strain>
    </source>
</reference>
<gene>
    <name evidence="1" type="ORF">PM3016_6466</name>
</gene>
<sequence>MGWRWSLEMRWGCVGEVLEMLSSCDGEGSNRPLRPRLNPVRIGLEWGKGILTGFKGGRKLLRCLFDPEQHSHVQHPRGVIPSRPLWVWTKKNVPRLAERRETE</sequence>
<protein>
    <submittedName>
        <fullName evidence="1">Uncharacterized protein</fullName>
    </submittedName>
</protein>
<dbReference type="HOGENOM" id="CLU_2260961_0_0_9"/>
<keyword evidence="2" id="KW-1185">Reference proteome</keyword>
<dbReference type="AlphaFoldDB" id="H6NIM7"/>
<dbReference type="EMBL" id="CP003235">
    <property type="protein sequence ID" value="AFC33094.1"/>
    <property type="molecule type" value="Genomic_DNA"/>
</dbReference>
<evidence type="ECO:0000313" key="2">
    <source>
        <dbReference type="Proteomes" id="UP000007523"/>
    </source>
</evidence>
<dbReference type="KEGG" id="pmq:PM3016_6466"/>